<gene>
    <name evidence="1" type="ORF">DAPPPG734_22550</name>
</gene>
<keyword evidence="1" id="KW-0614">Plasmid</keyword>
<accession>A0AAN2FGK4</accession>
<sequence length="32" mass="3738">MYMGPGWGIIPGLKKRSSYEHVDNQMPLKFTR</sequence>
<reference evidence="1" key="1">
    <citation type="submission" date="2022-05" db="EMBL/GenBank/DDBJ databases">
        <authorList>
            <person name="Pothier F. J."/>
        </authorList>
    </citation>
    <scope>NUCLEOTIDE SEQUENCE</scope>
    <source>
        <strain evidence="1">DAPP-PG734</strain>
        <plasmid evidence="1">P1</plasmid>
    </source>
</reference>
<evidence type="ECO:0000313" key="1">
    <source>
        <dbReference type="EMBL" id="CAH6367652.1"/>
    </source>
</evidence>
<dbReference type="EMBL" id="OW970316">
    <property type="protein sequence ID" value="CAH6367652.1"/>
    <property type="molecule type" value="Genomic_DNA"/>
</dbReference>
<name>A0AAN2FGK4_ENTAG</name>
<evidence type="ECO:0000313" key="2">
    <source>
        <dbReference type="Proteomes" id="UP001158961"/>
    </source>
</evidence>
<dbReference type="AlphaFoldDB" id="A0AAN2FGK4"/>
<proteinExistence type="predicted"/>
<organism evidence="1 2">
    <name type="scientific">Enterobacter agglomerans</name>
    <name type="common">Erwinia herbicola</name>
    <name type="synonym">Pantoea agglomerans</name>
    <dbReference type="NCBI Taxonomy" id="549"/>
    <lineage>
        <taxon>Bacteria</taxon>
        <taxon>Pseudomonadati</taxon>
        <taxon>Pseudomonadota</taxon>
        <taxon>Gammaproteobacteria</taxon>
        <taxon>Enterobacterales</taxon>
        <taxon>Erwiniaceae</taxon>
        <taxon>Pantoea</taxon>
        <taxon>Pantoea agglomerans group</taxon>
    </lineage>
</organism>
<geneLocation type="plasmid" evidence="1 2">
    <name>P1</name>
</geneLocation>
<protein>
    <submittedName>
        <fullName evidence="1">Uncharacterized protein</fullName>
    </submittedName>
</protein>
<dbReference type="Proteomes" id="UP001158961">
    <property type="component" value="Plasmid P1"/>
</dbReference>